<evidence type="ECO:0000313" key="1">
    <source>
        <dbReference type="EMBL" id="SDP94403.1"/>
    </source>
</evidence>
<proteinExistence type="predicted"/>
<name>A0A1H0WUM4_9ACTN</name>
<protein>
    <submittedName>
        <fullName evidence="1">Uncharacterized protein</fullName>
    </submittedName>
</protein>
<organism evidence="1 2">
    <name type="scientific">Actinopolyspora xinjiangensis</name>
    <dbReference type="NCBI Taxonomy" id="405564"/>
    <lineage>
        <taxon>Bacteria</taxon>
        <taxon>Bacillati</taxon>
        <taxon>Actinomycetota</taxon>
        <taxon>Actinomycetes</taxon>
        <taxon>Actinopolysporales</taxon>
        <taxon>Actinopolysporaceae</taxon>
        <taxon>Actinopolyspora</taxon>
    </lineage>
</organism>
<keyword evidence="2" id="KW-1185">Reference proteome</keyword>
<reference evidence="2" key="1">
    <citation type="submission" date="2016-10" db="EMBL/GenBank/DDBJ databases">
        <authorList>
            <person name="Varghese N."/>
            <person name="Submissions S."/>
        </authorList>
    </citation>
    <scope>NUCLEOTIDE SEQUENCE [LARGE SCALE GENOMIC DNA]</scope>
    <source>
        <strain evidence="2">DSM 46732</strain>
    </source>
</reference>
<dbReference type="AlphaFoldDB" id="A0A1H0WUM4"/>
<accession>A0A1H0WUM4</accession>
<dbReference type="EMBL" id="FNJR01000016">
    <property type="protein sequence ID" value="SDP94403.1"/>
    <property type="molecule type" value="Genomic_DNA"/>
</dbReference>
<evidence type="ECO:0000313" key="2">
    <source>
        <dbReference type="Proteomes" id="UP000199497"/>
    </source>
</evidence>
<dbReference type="Proteomes" id="UP000199497">
    <property type="component" value="Unassembled WGS sequence"/>
</dbReference>
<sequence>MKGLVPECRASRARACGWFACIGRAYALPQRHRGLLPVLRERGVRRPRVLPHGKKAQRIPAGSAAAPGKTGSMGRGSGTIVVTVGANTPRQQAVFWEWCGILDGAVLAMEILLEFYLTSRTARRGNG</sequence>
<gene>
    <name evidence="1" type="ORF">SAMN04487905_1165</name>
</gene>